<dbReference type="Pfam" id="PF14684">
    <property type="entry name" value="Tricorn_C1"/>
    <property type="match status" value="1"/>
</dbReference>
<dbReference type="Pfam" id="PF03572">
    <property type="entry name" value="Peptidase_S41"/>
    <property type="match status" value="1"/>
</dbReference>
<dbReference type="PANTHER" id="PTHR32060">
    <property type="entry name" value="TAIL-SPECIFIC PROTEASE"/>
    <property type="match status" value="1"/>
</dbReference>
<organism evidence="2 3">
    <name type="scientific">Arcticibacterium luteifluviistationis</name>
    <dbReference type="NCBI Taxonomy" id="1784714"/>
    <lineage>
        <taxon>Bacteria</taxon>
        <taxon>Pseudomonadati</taxon>
        <taxon>Bacteroidota</taxon>
        <taxon>Cytophagia</taxon>
        <taxon>Cytophagales</taxon>
        <taxon>Leadbetterellaceae</taxon>
        <taxon>Arcticibacterium</taxon>
    </lineage>
</organism>
<sequence length="350" mass="40408">MKKGIIFIAIISTFFSCEKMFIGEDAVNNPEENFELFWNDFDQHYSLFQIRGWDWDSVYAAHRPMINMQTTEQELFDTFKSMVAYLDDSHTFVARVHNNFNRDLDFYASGSEDDKQVEKEFSVDLVKEKYLENLKDIPHEEEESQYFYGNIKDQDIGYLYLSNIGLEDHDFMDDVLKDIGSNKAMILDIRSNGGGEDVLAQAIAGRFADKRKLVYTVQDRNGPKHSDFSEKREYYTEVKGKEHYDKPLIVLTDKITVSAAEILLLHLRAFDKVTFMGTETSGDFSDTSMRRFLPNGFQYQYSIMQFLLPDGSSLDGIGHIPDIYIRNSEVNILAGNDKVMEKAIEFISGL</sequence>
<dbReference type="InterPro" id="IPR028204">
    <property type="entry name" value="Tricorn_C1"/>
</dbReference>
<dbReference type="InterPro" id="IPR005151">
    <property type="entry name" value="Tail-specific_protease"/>
</dbReference>
<protein>
    <submittedName>
        <fullName evidence="2">Peptidase</fullName>
    </submittedName>
</protein>
<gene>
    <name evidence="2" type="ORF">DJ013_21160</name>
</gene>
<evidence type="ECO:0000259" key="1">
    <source>
        <dbReference type="SMART" id="SM00245"/>
    </source>
</evidence>
<dbReference type="AlphaFoldDB" id="A0A2Z4GHW5"/>
<dbReference type="EMBL" id="CP029480">
    <property type="protein sequence ID" value="AWW00556.1"/>
    <property type="molecule type" value="Genomic_DNA"/>
</dbReference>
<dbReference type="KEGG" id="als:DJ013_21160"/>
<dbReference type="Gene3D" id="3.30.750.44">
    <property type="match status" value="1"/>
</dbReference>
<dbReference type="PANTHER" id="PTHR32060:SF22">
    <property type="entry name" value="CARBOXYL-TERMINAL-PROCESSING PEPTIDASE 3, CHLOROPLASTIC"/>
    <property type="match status" value="1"/>
</dbReference>
<dbReference type="CDD" id="cd07563">
    <property type="entry name" value="Peptidase_S41_IRBP"/>
    <property type="match status" value="1"/>
</dbReference>
<feature type="domain" description="Tail specific protease" evidence="1">
    <location>
        <begin position="118"/>
        <end position="326"/>
    </location>
</feature>
<dbReference type="SUPFAM" id="SSF52096">
    <property type="entry name" value="ClpP/crotonase"/>
    <property type="match status" value="1"/>
</dbReference>
<reference evidence="2 3" key="1">
    <citation type="submission" date="2018-05" db="EMBL/GenBank/DDBJ databases">
        <title>Complete genome sequence of Arcticibacterium luteifluviistationis SM1504T, a cytophagaceae bacterium isolated from Arctic surface seawater.</title>
        <authorList>
            <person name="Li Y."/>
            <person name="Qin Q.-L."/>
        </authorList>
    </citation>
    <scope>NUCLEOTIDE SEQUENCE [LARGE SCALE GENOMIC DNA]</scope>
    <source>
        <strain evidence="2 3">SM1504</strain>
    </source>
</reference>
<evidence type="ECO:0000313" key="3">
    <source>
        <dbReference type="Proteomes" id="UP000249873"/>
    </source>
</evidence>
<dbReference type="InterPro" id="IPR029045">
    <property type="entry name" value="ClpP/crotonase-like_dom_sf"/>
</dbReference>
<accession>A0A2Z4GHW5</accession>
<dbReference type="Gene3D" id="3.90.226.10">
    <property type="entry name" value="2-enoyl-CoA Hydratase, Chain A, domain 1"/>
    <property type="match status" value="1"/>
</dbReference>
<dbReference type="GO" id="GO:0004175">
    <property type="term" value="F:endopeptidase activity"/>
    <property type="evidence" value="ECO:0007669"/>
    <property type="project" value="TreeGrafter"/>
</dbReference>
<name>A0A2Z4GHW5_9BACT</name>
<dbReference type="RefSeq" id="WP_111373922.1">
    <property type="nucleotide sequence ID" value="NZ_CP029480.1"/>
</dbReference>
<dbReference type="SMART" id="SM00245">
    <property type="entry name" value="TSPc"/>
    <property type="match status" value="1"/>
</dbReference>
<dbReference type="GO" id="GO:0006508">
    <property type="term" value="P:proteolysis"/>
    <property type="evidence" value="ECO:0007669"/>
    <property type="project" value="InterPro"/>
</dbReference>
<dbReference type="Proteomes" id="UP000249873">
    <property type="component" value="Chromosome"/>
</dbReference>
<dbReference type="PROSITE" id="PS51257">
    <property type="entry name" value="PROKAR_LIPOPROTEIN"/>
    <property type="match status" value="1"/>
</dbReference>
<proteinExistence type="predicted"/>
<evidence type="ECO:0000313" key="2">
    <source>
        <dbReference type="EMBL" id="AWW00556.1"/>
    </source>
</evidence>
<dbReference type="OrthoDB" id="6397760at2"/>
<dbReference type="GO" id="GO:0008236">
    <property type="term" value="F:serine-type peptidase activity"/>
    <property type="evidence" value="ECO:0007669"/>
    <property type="project" value="InterPro"/>
</dbReference>
<keyword evidence="3" id="KW-1185">Reference proteome</keyword>